<protein>
    <recommendedName>
        <fullName evidence="5">LamG-like jellyroll fold domain-containing protein</fullName>
    </recommendedName>
</protein>
<keyword evidence="2" id="KW-1015">Disulfide bond</keyword>
<reference evidence="6 7" key="1">
    <citation type="submission" date="2020-08" db="EMBL/GenBank/DDBJ databases">
        <title>Genomic Encyclopedia of Type Strains, Phase III (KMG-III): the genomes of soil and plant-associated and newly described type strains.</title>
        <authorList>
            <person name="Whitman W."/>
        </authorList>
    </citation>
    <scope>NUCLEOTIDE SEQUENCE [LARGE SCALE GENOMIC DNA]</scope>
    <source>
        <strain evidence="6 7">SFB5A</strain>
    </source>
</reference>
<evidence type="ECO:0000256" key="2">
    <source>
        <dbReference type="ARBA" id="ARBA00023157"/>
    </source>
</evidence>
<keyword evidence="7" id="KW-1185">Reference proteome</keyword>
<dbReference type="Pfam" id="PF13385">
    <property type="entry name" value="Laminin_G_3"/>
    <property type="match status" value="1"/>
</dbReference>
<dbReference type="RefSeq" id="WP_246532299.1">
    <property type="nucleotide sequence ID" value="NZ_JACHJY010000001.1"/>
</dbReference>
<dbReference type="SMART" id="SM00560">
    <property type="entry name" value="LamGL"/>
    <property type="match status" value="1"/>
</dbReference>
<dbReference type="Gene3D" id="2.60.120.200">
    <property type="match status" value="1"/>
</dbReference>
<evidence type="ECO:0000313" key="6">
    <source>
        <dbReference type="EMBL" id="MBB4979786.1"/>
    </source>
</evidence>
<accession>A0A7W7X9V6</accession>
<feature type="signal peptide" evidence="4">
    <location>
        <begin position="1"/>
        <end position="34"/>
    </location>
</feature>
<evidence type="ECO:0000256" key="1">
    <source>
        <dbReference type="ARBA" id="ARBA00022729"/>
    </source>
</evidence>
<organism evidence="6 7">
    <name type="scientific">Streptomyces nymphaeiformis</name>
    <dbReference type="NCBI Taxonomy" id="2663842"/>
    <lineage>
        <taxon>Bacteria</taxon>
        <taxon>Bacillati</taxon>
        <taxon>Actinomycetota</taxon>
        <taxon>Actinomycetes</taxon>
        <taxon>Kitasatosporales</taxon>
        <taxon>Streptomycetaceae</taxon>
        <taxon>Streptomyces</taxon>
    </lineage>
</organism>
<dbReference type="GO" id="GO:0006955">
    <property type="term" value="P:immune response"/>
    <property type="evidence" value="ECO:0007669"/>
    <property type="project" value="InterPro"/>
</dbReference>
<proteinExistence type="predicted"/>
<keyword evidence="1 4" id="KW-0732">Signal</keyword>
<feature type="domain" description="LamG-like jellyroll fold" evidence="5">
    <location>
        <begin position="837"/>
        <end position="982"/>
    </location>
</feature>
<sequence>MLKKQWARQRARSSTIALSAFVMALGLPAPAVQAAAPSVATAADQNAKLDEGHRALAEAKKSGERVEVQGERTERSTVFANPDGYSFTLEQSTVPVRVAKAGGGWQTPDATLERRADGSIGPKAASAAMTFSRGGSKDPLVSIAEQGRSLELDWQGTLPAPVIDGSSAVYREVLPDVDLKVTATVESFQHVLVVKTPEAAANPKLKELTFGLKAKGLEVRKGAAGNLAAVDASGRTVFRAPPAQMWNSAGKSVAAPAAKPKQTPAADGQVAGSDASRVERAASGKGLAPGQGDKVARMGVKIGKGTLSVVPDTGLLASKKASDYPLFIDPTVTWGESERTLLRSDGYESYGWGNGTDGRGQGVGECGSWNGYYCGPGYVQRLYFEFAPDQLKGKRVLDATFAVTEPWAFQCDPRTVDLVRTDNISSATTWAGRPKELDWMVDRSVSAGRGSLCDPNSPDAPIEFNDNPEEPNENLTPTVASFAAGNFSRLTLELRAHDEADTSAWKRFKDDAVLRVNYVAYPAKPTGVGIVGGSGAVCSTNAADPTVVSDPTPTLNSTPQTAAGGEGGAKLKAWFRIEKQAADGTWSGSGIASPSGTGFVGDNVKVTSSWGSTLAEGPLHRYASLTQVFYDNGTHAQSSGYSSWCYFKVDPTAPKKPTIAFNGPYVECLPNDCPAGGAPGVVGGFTFGPAAGDTNNKSYDWRLAPSTTWNALAPGVLKANVTPPAAGTYTLEVRAKDTLGRAGATNAVLFKVGTGADAVARWHFDEASGAAFSAPQGGAYDATLTAPATRDDHGRRGVITHDANGLPLATPVTDKGLALTGATGYAATDGPVVGTGSSYTVSSWVRLTDGSRNATALGQDPLMSGGWYSAFYLGYRADSKKWELRTSPKDATDGDISNQIVQSKRPAVIGAWTHLAAVYDNNTKLIKLYVNGELQGTHAVAQSWTSAGRFQIGRVWWRGAYYDYWKGSIDEVAAWQRTLTDAEIAEEAQLLLPGGMTGVELVADWSATGLADGAATVPDSSGYGRALALEPGATVAGEKIEFDGVKGAANAAGPVLDDFGSFTVSTQVALERAKIDAMAVGYVGQVVGERTADGSSWGLWFKRTGSKTVFDPEAANGEGAEVSVPIGHWFFGRLNADGTTIAGVQSDEEAVYDSTVRLTGVFDAQSGEIALRVGTSQNGDWEKHVAQIGTGEIAVAKGMTGAAYKHFLPAKVSDVRIWAGAMNNENQFEAQLGS</sequence>
<name>A0A7W7X9V6_9ACTN</name>
<dbReference type="InterPro" id="IPR013320">
    <property type="entry name" value="ConA-like_dom_sf"/>
</dbReference>
<dbReference type="SUPFAM" id="SSF49899">
    <property type="entry name" value="Concanavalin A-like lectins/glucanases"/>
    <property type="match status" value="1"/>
</dbReference>
<comment type="caution">
    <text evidence="6">The sequence shown here is derived from an EMBL/GenBank/DDBJ whole genome shotgun (WGS) entry which is preliminary data.</text>
</comment>
<dbReference type="Proteomes" id="UP000582643">
    <property type="component" value="Unassembled WGS sequence"/>
</dbReference>
<feature type="compositionally biased region" description="Low complexity" evidence="3">
    <location>
        <begin position="254"/>
        <end position="266"/>
    </location>
</feature>
<dbReference type="EMBL" id="JACHJY010000001">
    <property type="protein sequence ID" value="MBB4979786.1"/>
    <property type="molecule type" value="Genomic_DNA"/>
</dbReference>
<dbReference type="InterPro" id="IPR042837">
    <property type="entry name" value="PTX3"/>
</dbReference>
<feature type="chain" id="PRO_5030508950" description="LamG-like jellyroll fold domain-containing protein" evidence="4">
    <location>
        <begin position="35"/>
        <end position="1234"/>
    </location>
</feature>
<dbReference type="InterPro" id="IPR006558">
    <property type="entry name" value="LamG-like"/>
</dbReference>
<dbReference type="AlphaFoldDB" id="A0A7W7X9V6"/>
<evidence type="ECO:0000256" key="4">
    <source>
        <dbReference type="SAM" id="SignalP"/>
    </source>
</evidence>
<feature type="region of interest" description="Disordered" evidence="3">
    <location>
        <begin position="249"/>
        <end position="292"/>
    </location>
</feature>
<evidence type="ECO:0000313" key="7">
    <source>
        <dbReference type="Proteomes" id="UP000582643"/>
    </source>
</evidence>
<evidence type="ECO:0000256" key="3">
    <source>
        <dbReference type="SAM" id="MobiDB-lite"/>
    </source>
</evidence>
<evidence type="ECO:0000259" key="5">
    <source>
        <dbReference type="SMART" id="SM00560"/>
    </source>
</evidence>
<dbReference type="PANTHER" id="PTHR46943:SF1">
    <property type="entry name" value="PENTRAXIN-RELATED PROTEIN PTX3"/>
    <property type="match status" value="1"/>
</dbReference>
<dbReference type="PANTHER" id="PTHR46943">
    <property type="entry name" value="PENTRAXIN-RELATED PROTEIN PTX3"/>
    <property type="match status" value="1"/>
</dbReference>
<gene>
    <name evidence="6" type="ORF">GGE06_000674</name>
</gene>